<dbReference type="AlphaFoldDB" id="A0A8J3M5Y7"/>
<evidence type="ECO:0008006" key="3">
    <source>
        <dbReference type="Google" id="ProtNLM"/>
    </source>
</evidence>
<dbReference type="Proteomes" id="UP000617531">
    <property type="component" value="Unassembled WGS sequence"/>
</dbReference>
<organism evidence="1 2">
    <name type="scientific">Pseudolysinimonas yzui</name>
    <dbReference type="NCBI Taxonomy" id="2708254"/>
    <lineage>
        <taxon>Bacteria</taxon>
        <taxon>Bacillati</taxon>
        <taxon>Actinomycetota</taxon>
        <taxon>Actinomycetes</taxon>
        <taxon>Micrococcales</taxon>
        <taxon>Microbacteriaceae</taxon>
        <taxon>Pseudolysinimonas</taxon>
    </lineage>
</organism>
<accession>A0A8J3M5Y7</accession>
<reference evidence="1" key="1">
    <citation type="journal article" date="2014" name="Int. J. Syst. Evol. Microbiol.">
        <title>Complete genome sequence of Corynebacterium casei LMG S-19264T (=DSM 44701T), isolated from a smear-ripened cheese.</title>
        <authorList>
            <consortium name="US DOE Joint Genome Institute (JGI-PGF)"/>
            <person name="Walter F."/>
            <person name="Albersmeier A."/>
            <person name="Kalinowski J."/>
            <person name="Ruckert C."/>
        </authorList>
    </citation>
    <scope>NUCLEOTIDE SEQUENCE</scope>
    <source>
        <strain evidence="1">CGMCC 1.16548</strain>
    </source>
</reference>
<evidence type="ECO:0000313" key="2">
    <source>
        <dbReference type="Proteomes" id="UP000617531"/>
    </source>
</evidence>
<name>A0A8J3M5Y7_9MICO</name>
<reference evidence="1" key="2">
    <citation type="submission" date="2020-09" db="EMBL/GenBank/DDBJ databases">
        <authorList>
            <person name="Sun Q."/>
            <person name="Zhou Y."/>
        </authorList>
    </citation>
    <scope>NUCLEOTIDE SEQUENCE</scope>
    <source>
        <strain evidence="1">CGMCC 1.16548</strain>
    </source>
</reference>
<proteinExistence type="predicted"/>
<dbReference type="RefSeq" id="WP_191283994.1">
    <property type="nucleotide sequence ID" value="NZ_BNAI01000007.1"/>
</dbReference>
<comment type="caution">
    <text evidence="1">The sequence shown here is derived from an EMBL/GenBank/DDBJ whole genome shotgun (WGS) entry which is preliminary data.</text>
</comment>
<sequence>MGSPAADATAEWYARAATRDLVGHSALHVAWAAGVAADDDVLDLLVRLPRERRQPSLIFSVATWLGAEATDYPGFRTWLVENWPAVEAAARERRTQTNEVGRCAPLVAALARIPGPIALLEVGAAAGLCAIPERYSYRFGDAPVLGTGDPLISCAVDDPGLAPTTLPDIRWRLGLDLHPLSAADAGDREWLEALVPLDRPDRRERLRQALETARYDPPRVVAGDALDDLADAAAAAPADLTLVVVSLGTLVYLAPEARAAFPAAVTAVGARLVTLEQSGIADRPAGRVPAGRFVLALDGEALAEASPHGDRLSTL</sequence>
<protein>
    <recommendedName>
        <fullName evidence="3">DUF2332 domain-containing protein</fullName>
    </recommendedName>
</protein>
<gene>
    <name evidence="1" type="ORF">GCM10011600_26340</name>
</gene>
<dbReference type="InterPro" id="IPR011200">
    <property type="entry name" value="UCP012608"/>
</dbReference>
<evidence type="ECO:0000313" key="1">
    <source>
        <dbReference type="EMBL" id="GHF23911.1"/>
    </source>
</evidence>
<dbReference type="EMBL" id="BNAI01000007">
    <property type="protein sequence ID" value="GHF23911.1"/>
    <property type="molecule type" value="Genomic_DNA"/>
</dbReference>
<keyword evidence="2" id="KW-1185">Reference proteome</keyword>
<dbReference type="Pfam" id="PF10094">
    <property type="entry name" value="DUF2332"/>
    <property type="match status" value="1"/>
</dbReference>